<sequence>MNYGEIKKCDIANGEGVRVALFVSGCRHHCKGCFNSMTWDFNYGKKFTEETEEEILEALKPNYIDGLSLLGGEPFEPENQEVLVKLLRKVKERYPDKNIWCYSGYLFDEELKKESRARCEYTDEMLSMLDVLVDGRFEEDKKNITLLFRGSENQRLIDVKKSLEQDKVVEWKPAIKRGL</sequence>
<dbReference type="GO" id="GO:0043365">
    <property type="term" value="F:[formate-C-acetyltransferase]-activating enzyme activity"/>
    <property type="evidence" value="ECO:0007669"/>
    <property type="project" value="InterPro"/>
</dbReference>
<evidence type="ECO:0000256" key="6">
    <source>
        <dbReference type="ARBA" id="ARBA00022691"/>
    </source>
</evidence>
<keyword evidence="10" id="KW-0411">Iron-sulfur</keyword>
<dbReference type="SFLD" id="SFLDG01066">
    <property type="entry name" value="organic_radical-activating_enz"/>
    <property type="match status" value="1"/>
</dbReference>
<dbReference type="InterPro" id="IPR007197">
    <property type="entry name" value="rSAM"/>
</dbReference>
<dbReference type="PANTHER" id="PTHR30352:SF2">
    <property type="entry name" value="ANAEROBIC RIBONUCLEOSIDE-TRIPHOSPHATE REDUCTASE-ACTIVATING PROTEIN"/>
    <property type="match status" value="1"/>
</dbReference>
<dbReference type="EMBL" id="CZBX01000002">
    <property type="protein sequence ID" value="CUQ82412.1"/>
    <property type="molecule type" value="Genomic_DNA"/>
</dbReference>
<dbReference type="NCBIfam" id="TIGR02491">
    <property type="entry name" value="NrdG"/>
    <property type="match status" value="1"/>
</dbReference>
<evidence type="ECO:0000313" key="14">
    <source>
        <dbReference type="Proteomes" id="UP000078383"/>
    </source>
</evidence>
<keyword evidence="6" id="KW-0949">S-adenosyl-L-methionine</keyword>
<evidence type="ECO:0000256" key="7">
    <source>
        <dbReference type="ARBA" id="ARBA00022723"/>
    </source>
</evidence>
<protein>
    <recommendedName>
        <fullName evidence="4 12">Anaerobic ribonucleoside-triphosphate reductase-activating protein</fullName>
        <ecNumber evidence="12">1.97.1.-</ecNumber>
    </recommendedName>
</protein>
<dbReference type="Pfam" id="PF13353">
    <property type="entry name" value="Fer4_12"/>
    <property type="match status" value="1"/>
</dbReference>
<evidence type="ECO:0000256" key="12">
    <source>
        <dbReference type="PIRNR" id="PIRNR000368"/>
    </source>
</evidence>
<dbReference type="SFLD" id="SFLDG01063">
    <property type="entry name" value="activating_enzymes__group_1"/>
    <property type="match status" value="1"/>
</dbReference>
<organism evidence="13 14">
    <name type="scientific">[Ruminococcus] torques</name>
    <dbReference type="NCBI Taxonomy" id="33039"/>
    <lineage>
        <taxon>Bacteria</taxon>
        <taxon>Bacillati</taxon>
        <taxon>Bacillota</taxon>
        <taxon>Clostridia</taxon>
        <taxon>Lachnospirales</taxon>
        <taxon>Lachnospiraceae</taxon>
        <taxon>Mediterraneibacter</taxon>
    </lineage>
</organism>
<dbReference type="PANTHER" id="PTHR30352">
    <property type="entry name" value="PYRUVATE FORMATE-LYASE-ACTIVATING ENZYME"/>
    <property type="match status" value="1"/>
</dbReference>
<evidence type="ECO:0000256" key="9">
    <source>
        <dbReference type="ARBA" id="ARBA00023004"/>
    </source>
</evidence>
<dbReference type="SFLD" id="SFLDS00029">
    <property type="entry name" value="Radical_SAM"/>
    <property type="match status" value="1"/>
</dbReference>
<dbReference type="InterPro" id="IPR013785">
    <property type="entry name" value="Aldolase_TIM"/>
</dbReference>
<dbReference type="RefSeq" id="WP_055170915.1">
    <property type="nucleotide sequence ID" value="NZ_CZBX01000002.1"/>
</dbReference>
<accession>A0A174Z8W1</accession>
<keyword evidence="7" id="KW-0479">Metal-binding</keyword>
<evidence type="ECO:0000256" key="3">
    <source>
        <dbReference type="ARBA" id="ARBA00009777"/>
    </source>
</evidence>
<evidence type="ECO:0000256" key="11">
    <source>
        <dbReference type="ARBA" id="ARBA00047365"/>
    </source>
</evidence>
<dbReference type="InterPro" id="IPR012837">
    <property type="entry name" value="NrdG"/>
</dbReference>
<dbReference type="OrthoDB" id="9782387at2"/>
<evidence type="ECO:0000256" key="8">
    <source>
        <dbReference type="ARBA" id="ARBA00023002"/>
    </source>
</evidence>
<comment type="cofactor">
    <cofactor evidence="1">
        <name>[4Fe-4S] cluster</name>
        <dbReference type="ChEBI" id="CHEBI:49883"/>
    </cofactor>
</comment>
<dbReference type="Gene3D" id="3.20.20.70">
    <property type="entry name" value="Aldolase class I"/>
    <property type="match status" value="1"/>
</dbReference>
<evidence type="ECO:0000256" key="4">
    <source>
        <dbReference type="ARBA" id="ARBA00014281"/>
    </source>
</evidence>
<keyword evidence="9" id="KW-0408">Iron</keyword>
<dbReference type="PIRSF" id="PIRSF000368">
    <property type="entry name" value="NrdG"/>
    <property type="match status" value="1"/>
</dbReference>
<evidence type="ECO:0000256" key="10">
    <source>
        <dbReference type="ARBA" id="ARBA00023014"/>
    </source>
</evidence>
<gene>
    <name evidence="13" type="ORF">ERS852502_00496</name>
</gene>
<name>A0A174Z8W1_9FIRM</name>
<evidence type="ECO:0000256" key="2">
    <source>
        <dbReference type="ARBA" id="ARBA00003852"/>
    </source>
</evidence>
<dbReference type="EC" id="1.97.1.-" evidence="12"/>
<evidence type="ECO:0000256" key="1">
    <source>
        <dbReference type="ARBA" id="ARBA00001966"/>
    </source>
</evidence>
<dbReference type="CDD" id="cd01335">
    <property type="entry name" value="Radical_SAM"/>
    <property type="match status" value="1"/>
</dbReference>
<dbReference type="SUPFAM" id="SSF102114">
    <property type="entry name" value="Radical SAM enzymes"/>
    <property type="match status" value="1"/>
</dbReference>
<keyword evidence="5" id="KW-0004">4Fe-4S</keyword>
<comment type="catalytic activity">
    <reaction evidence="11">
        <text>glycyl-[protein] + reduced [flavodoxin] + S-adenosyl-L-methionine = glycin-2-yl radical-[protein] + semiquinone [flavodoxin] + 5'-deoxyadenosine + L-methionine + H(+)</text>
        <dbReference type="Rhea" id="RHEA:61976"/>
        <dbReference type="Rhea" id="RHEA-COMP:10622"/>
        <dbReference type="Rhea" id="RHEA-COMP:14480"/>
        <dbReference type="Rhea" id="RHEA-COMP:15993"/>
        <dbReference type="Rhea" id="RHEA-COMP:15994"/>
        <dbReference type="ChEBI" id="CHEBI:15378"/>
        <dbReference type="ChEBI" id="CHEBI:17319"/>
        <dbReference type="ChEBI" id="CHEBI:29947"/>
        <dbReference type="ChEBI" id="CHEBI:32722"/>
        <dbReference type="ChEBI" id="CHEBI:57618"/>
        <dbReference type="ChEBI" id="CHEBI:57844"/>
        <dbReference type="ChEBI" id="CHEBI:59789"/>
        <dbReference type="ChEBI" id="CHEBI:140311"/>
    </reaction>
</comment>
<dbReference type="PROSITE" id="PS01087">
    <property type="entry name" value="RADICAL_ACTIVATING"/>
    <property type="match status" value="1"/>
</dbReference>
<dbReference type="AlphaFoldDB" id="A0A174Z8W1"/>
<comment type="similarity">
    <text evidence="3 12">Belongs to the organic radical-activating enzymes family.</text>
</comment>
<proteinExistence type="inferred from homology"/>
<keyword evidence="8 12" id="KW-0560">Oxidoreductase</keyword>
<evidence type="ECO:0000313" key="13">
    <source>
        <dbReference type="EMBL" id="CUQ82412.1"/>
    </source>
</evidence>
<reference evidence="13 14" key="1">
    <citation type="submission" date="2015-09" db="EMBL/GenBank/DDBJ databases">
        <authorList>
            <consortium name="Pathogen Informatics"/>
        </authorList>
    </citation>
    <scope>NUCLEOTIDE SEQUENCE [LARGE SCALE GENOMIC DNA]</scope>
    <source>
        <strain evidence="13 14">2789STDY5834889</strain>
    </source>
</reference>
<dbReference type="InterPro" id="IPR001989">
    <property type="entry name" value="Radical_activat_CS"/>
</dbReference>
<evidence type="ECO:0000256" key="5">
    <source>
        <dbReference type="ARBA" id="ARBA00022485"/>
    </source>
</evidence>
<dbReference type="GO" id="GO:0046872">
    <property type="term" value="F:metal ion binding"/>
    <property type="evidence" value="ECO:0007669"/>
    <property type="project" value="UniProtKB-KW"/>
</dbReference>
<dbReference type="InterPro" id="IPR034457">
    <property type="entry name" value="Organic_radical-activating"/>
</dbReference>
<dbReference type="Proteomes" id="UP000078383">
    <property type="component" value="Unassembled WGS sequence"/>
</dbReference>
<dbReference type="InterPro" id="IPR058240">
    <property type="entry name" value="rSAM_sf"/>
</dbReference>
<dbReference type="GO" id="GO:0004748">
    <property type="term" value="F:ribonucleoside-diphosphate reductase activity, thioredoxin disulfide as acceptor"/>
    <property type="evidence" value="ECO:0007669"/>
    <property type="project" value="TreeGrafter"/>
</dbReference>
<dbReference type="GO" id="GO:0051539">
    <property type="term" value="F:4 iron, 4 sulfur cluster binding"/>
    <property type="evidence" value="ECO:0007669"/>
    <property type="project" value="UniProtKB-KW"/>
</dbReference>
<dbReference type="SFLD" id="SFLDF00299">
    <property type="entry name" value="anaerobic_ribonucleoside-triph"/>
    <property type="match status" value="1"/>
</dbReference>
<comment type="function">
    <text evidence="2 12">Activation of anaerobic ribonucleoside-triphosphate reductase under anaerobic conditions by generation of an organic free radical, using S-adenosylmethionine and reduced flavodoxin as cosubstrates to produce 5'-deoxy-adenosine.</text>
</comment>